<feature type="region of interest" description="Disordered" evidence="1">
    <location>
        <begin position="1"/>
        <end position="36"/>
    </location>
</feature>
<gene>
    <name evidence="3" type="ORF">TSUD_268350</name>
</gene>
<feature type="transmembrane region" description="Helical" evidence="2">
    <location>
        <begin position="264"/>
        <end position="283"/>
    </location>
</feature>
<dbReference type="Proteomes" id="UP000242715">
    <property type="component" value="Unassembled WGS sequence"/>
</dbReference>
<keyword evidence="4" id="KW-1185">Reference proteome</keyword>
<dbReference type="PANTHER" id="PTHR33625">
    <property type="entry name" value="OS08G0179900 PROTEIN"/>
    <property type="match status" value="1"/>
</dbReference>
<feature type="compositionally biased region" description="Low complexity" evidence="1">
    <location>
        <begin position="16"/>
        <end position="36"/>
    </location>
</feature>
<keyword evidence="2" id="KW-1133">Transmembrane helix</keyword>
<reference evidence="4" key="1">
    <citation type="journal article" date="2017" name="Front. Plant Sci.">
        <title>Climate Clever Clovers: New Paradigm to Reduce the Environmental Footprint of Ruminants by Breeding Low Methanogenic Forages Utilizing Haplotype Variation.</title>
        <authorList>
            <person name="Kaur P."/>
            <person name="Appels R."/>
            <person name="Bayer P.E."/>
            <person name="Keeble-Gagnere G."/>
            <person name="Wang J."/>
            <person name="Hirakawa H."/>
            <person name="Shirasawa K."/>
            <person name="Vercoe P."/>
            <person name="Stefanova K."/>
            <person name="Durmic Z."/>
            <person name="Nichols P."/>
            <person name="Revell C."/>
            <person name="Isobe S.N."/>
            <person name="Edwards D."/>
            <person name="Erskine W."/>
        </authorList>
    </citation>
    <scope>NUCLEOTIDE SEQUENCE [LARGE SCALE GENOMIC DNA]</scope>
    <source>
        <strain evidence="4">cv. Daliak</strain>
    </source>
</reference>
<organism evidence="3 4">
    <name type="scientific">Trifolium subterraneum</name>
    <name type="common">Subterranean clover</name>
    <dbReference type="NCBI Taxonomy" id="3900"/>
    <lineage>
        <taxon>Eukaryota</taxon>
        <taxon>Viridiplantae</taxon>
        <taxon>Streptophyta</taxon>
        <taxon>Embryophyta</taxon>
        <taxon>Tracheophyta</taxon>
        <taxon>Spermatophyta</taxon>
        <taxon>Magnoliopsida</taxon>
        <taxon>eudicotyledons</taxon>
        <taxon>Gunneridae</taxon>
        <taxon>Pentapetalae</taxon>
        <taxon>rosids</taxon>
        <taxon>fabids</taxon>
        <taxon>Fabales</taxon>
        <taxon>Fabaceae</taxon>
        <taxon>Papilionoideae</taxon>
        <taxon>50 kb inversion clade</taxon>
        <taxon>NPAAA clade</taxon>
        <taxon>Hologalegina</taxon>
        <taxon>IRL clade</taxon>
        <taxon>Trifolieae</taxon>
        <taxon>Trifolium</taxon>
    </lineage>
</organism>
<proteinExistence type="predicted"/>
<evidence type="ECO:0000256" key="1">
    <source>
        <dbReference type="SAM" id="MobiDB-lite"/>
    </source>
</evidence>
<evidence type="ECO:0000256" key="2">
    <source>
        <dbReference type="SAM" id="Phobius"/>
    </source>
</evidence>
<dbReference type="AlphaFoldDB" id="A0A2Z6NMP3"/>
<evidence type="ECO:0000313" key="4">
    <source>
        <dbReference type="Proteomes" id="UP000242715"/>
    </source>
</evidence>
<sequence length="285" mass="32146">MKIRGISFSSARTYKPKSSTPFPFPSSSSHQNNNPFPILQSITNNTPTITTTTHHADDDDDAICRFIDPPPSQTEVHDALSSLQRVLGLASRVELLRDTYCNISENELSNLDQVSEDDPDTDWLEPSLFPYNPQLLQANGSDRVYYAMHLLQTDPSVQAVLQKLVKSLSTDEAVWEAVLNNEVVQELRESISADQGHDPKNLDGIANDDPDNTTNVLIWLLSTAPAKFMEVIKKITKIVINFFQRSFNKTTTHKEDYQPFVEKLRAAFMLSIMVLLIVVVRRVRS</sequence>
<keyword evidence="2" id="KW-0812">Transmembrane</keyword>
<dbReference type="OrthoDB" id="737041at2759"/>
<accession>A0A2Z6NMP3</accession>
<protein>
    <submittedName>
        <fullName evidence="3">Uncharacterized protein</fullName>
    </submittedName>
</protein>
<dbReference type="EMBL" id="DF974141">
    <property type="protein sequence ID" value="GAU45668.1"/>
    <property type="molecule type" value="Genomic_DNA"/>
</dbReference>
<name>A0A2Z6NMP3_TRISU</name>
<evidence type="ECO:0000313" key="3">
    <source>
        <dbReference type="EMBL" id="GAU45668.1"/>
    </source>
</evidence>
<dbReference type="PANTHER" id="PTHR33625:SF3">
    <property type="entry name" value="OS04G0550700 PROTEIN"/>
    <property type="match status" value="1"/>
</dbReference>
<keyword evidence="2" id="KW-0472">Membrane</keyword>